<dbReference type="Gene3D" id="1.10.3210.10">
    <property type="entry name" value="Hypothetical protein af1432"/>
    <property type="match status" value="1"/>
</dbReference>
<evidence type="ECO:0000313" key="2">
    <source>
        <dbReference type="EMBL" id="KZD71214.1"/>
    </source>
</evidence>
<dbReference type="AlphaFoldDB" id="A0A161R610"/>
<dbReference type="PANTHER" id="PTHR43155:SF2">
    <property type="entry name" value="CYCLIC DI-GMP PHOSPHODIESTERASE PA4108"/>
    <property type="match status" value="1"/>
</dbReference>
<organism evidence="2 3">
    <name type="scientific">Bacillus cereus</name>
    <dbReference type="NCBI Taxonomy" id="1396"/>
    <lineage>
        <taxon>Bacteria</taxon>
        <taxon>Bacillati</taxon>
        <taxon>Bacillota</taxon>
        <taxon>Bacilli</taxon>
        <taxon>Bacillales</taxon>
        <taxon>Bacillaceae</taxon>
        <taxon>Bacillus</taxon>
        <taxon>Bacillus cereus group</taxon>
    </lineage>
</organism>
<name>A0A161R610_BACCE</name>
<protein>
    <submittedName>
        <fullName evidence="2">HDIG domain protein</fullName>
    </submittedName>
</protein>
<gene>
    <name evidence="2" type="ORF">B4088_0944</name>
</gene>
<evidence type="ECO:0000259" key="1">
    <source>
        <dbReference type="PROSITE" id="PS51832"/>
    </source>
</evidence>
<reference evidence="2 3" key="1">
    <citation type="submission" date="2015-09" db="EMBL/GenBank/DDBJ databases">
        <title>Bacillus cereus food isolates.</title>
        <authorList>
            <person name="Boekhorst J."/>
        </authorList>
    </citation>
    <scope>NUCLEOTIDE SEQUENCE [LARGE SCALE GENOMIC DNA]</scope>
    <source>
        <strain evidence="2 3">B4088</strain>
    </source>
</reference>
<dbReference type="SUPFAM" id="SSF109604">
    <property type="entry name" value="HD-domain/PDEase-like"/>
    <property type="match status" value="1"/>
</dbReference>
<dbReference type="NCBIfam" id="TIGR00277">
    <property type="entry name" value="HDIG"/>
    <property type="match status" value="1"/>
</dbReference>
<dbReference type="PROSITE" id="PS51832">
    <property type="entry name" value="HD_GYP"/>
    <property type="match status" value="1"/>
</dbReference>
<dbReference type="Pfam" id="PF13487">
    <property type="entry name" value="HD_5"/>
    <property type="match status" value="1"/>
</dbReference>
<sequence>MSFKYSLNWLEMKGIQDKQALLHLLKDHDQKSYEYSLYVAMLNDALGMELGMEEEERYAVFLCGLFHDIGKLGMDKSFIHYPDSYSKDMIDEMKKHVTGGVDLLSFIEADPILIDAVRHHHTNYDGSGYPGGKVRKGIPLHARMTRISDSADAYMTNRSYKAGGPIMGLKSDLSQFEGSWYDPYILDHYFSMHERITGEAERRGVDNLDKEVYMRMIFDLYAKDSFERFLKEWMD</sequence>
<dbReference type="InterPro" id="IPR037522">
    <property type="entry name" value="HD_GYP_dom"/>
</dbReference>
<dbReference type="InterPro" id="IPR003607">
    <property type="entry name" value="HD/PDEase_dom"/>
</dbReference>
<dbReference type="EMBL" id="LJKE01000020">
    <property type="protein sequence ID" value="KZD71214.1"/>
    <property type="molecule type" value="Genomic_DNA"/>
</dbReference>
<dbReference type="InterPro" id="IPR006675">
    <property type="entry name" value="HDIG_dom"/>
</dbReference>
<dbReference type="RefSeq" id="WP_063260109.1">
    <property type="nucleotide sequence ID" value="NZ_LJKE01000020.1"/>
</dbReference>
<proteinExistence type="predicted"/>
<evidence type="ECO:0000313" key="3">
    <source>
        <dbReference type="Proteomes" id="UP000076482"/>
    </source>
</evidence>
<dbReference type="PANTHER" id="PTHR43155">
    <property type="entry name" value="CYCLIC DI-GMP PHOSPHODIESTERASE PA4108-RELATED"/>
    <property type="match status" value="1"/>
</dbReference>
<accession>A0A161R610</accession>
<comment type="caution">
    <text evidence="2">The sequence shown here is derived from an EMBL/GenBank/DDBJ whole genome shotgun (WGS) entry which is preliminary data.</text>
</comment>
<dbReference type="PATRIC" id="fig|1396.535.peg.1013"/>
<feature type="domain" description="HD-GYP" evidence="1">
    <location>
        <begin position="10"/>
        <end position="205"/>
    </location>
</feature>
<dbReference type="CDD" id="cd00077">
    <property type="entry name" value="HDc"/>
    <property type="match status" value="1"/>
</dbReference>
<dbReference type="Proteomes" id="UP000076482">
    <property type="component" value="Unassembled WGS sequence"/>
</dbReference>